<gene>
    <name evidence="3" type="ORF">CBW65_04350</name>
</gene>
<dbReference type="InterPro" id="IPR001296">
    <property type="entry name" value="Glyco_trans_1"/>
</dbReference>
<dbReference type="Gene3D" id="3.40.50.2000">
    <property type="entry name" value="Glycogen Phosphorylase B"/>
    <property type="match status" value="2"/>
</dbReference>
<evidence type="ECO:0000313" key="3">
    <source>
        <dbReference type="EMBL" id="ARU60381.1"/>
    </source>
</evidence>
<reference evidence="4" key="1">
    <citation type="submission" date="2017-05" db="EMBL/GenBank/DDBJ databases">
        <authorList>
            <person name="Sung H."/>
        </authorList>
    </citation>
    <scope>NUCLEOTIDE SEQUENCE [LARGE SCALE GENOMIC DNA]</scope>
    <source>
        <strain evidence="4">AR23208</strain>
    </source>
</reference>
<evidence type="ECO:0000259" key="1">
    <source>
        <dbReference type="Pfam" id="PF00534"/>
    </source>
</evidence>
<dbReference type="OrthoDB" id="9803279at2"/>
<dbReference type="Pfam" id="PF13579">
    <property type="entry name" value="Glyco_trans_4_4"/>
    <property type="match status" value="1"/>
</dbReference>
<dbReference type="InterPro" id="IPR028098">
    <property type="entry name" value="Glyco_trans_4-like_N"/>
</dbReference>
<dbReference type="SUPFAM" id="SSF53756">
    <property type="entry name" value="UDP-Glycosyltransferase/glycogen phosphorylase"/>
    <property type="match status" value="1"/>
</dbReference>
<dbReference type="Pfam" id="PF00534">
    <property type="entry name" value="Glycos_transf_1"/>
    <property type="match status" value="1"/>
</dbReference>
<dbReference type="PANTHER" id="PTHR45947:SF3">
    <property type="entry name" value="SULFOQUINOVOSYL TRANSFERASE SQD2"/>
    <property type="match status" value="1"/>
</dbReference>
<evidence type="ECO:0000313" key="4">
    <source>
        <dbReference type="Proteomes" id="UP000195437"/>
    </source>
</evidence>
<dbReference type="EMBL" id="CP021434">
    <property type="protein sequence ID" value="ARU60381.1"/>
    <property type="molecule type" value="Genomic_DNA"/>
</dbReference>
<organism evidence="3 4">
    <name type="scientific">Tumebacillus avium</name>
    <dbReference type="NCBI Taxonomy" id="1903704"/>
    <lineage>
        <taxon>Bacteria</taxon>
        <taxon>Bacillati</taxon>
        <taxon>Bacillota</taxon>
        <taxon>Bacilli</taxon>
        <taxon>Bacillales</taxon>
        <taxon>Alicyclobacillaceae</taxon>
        <taxon>Tumebacillus</taxon>
    </lineage>
</organism>
<proteinExistence type="predicted"/>
<dbReference type="AlphaFoldDB" id="A0A1Y0IIQ3"/>
<dbReference type="RefSeq" id="WP_087455772.1">
    <property type="nucleotide sequence ID" value="NZ_CP021434.1"/>
</dbReference>
<dbReference type="PANTHER" id="PTHR45947">
    <property type="entry name" value="SULFOQUINOVOSYL TRANSFERASE SQD2"/>
    <property type="match status" value="1"/>
</dbReference>
<dbReference type="Proteomes" id="UP000195437">
    <property type="component" value="Chromosome"/>
</dbReference>
<dbReference type="CDD" id="cd03819">
    <property type="entry name" value="GT4_WavL-like"/>
    <property type="match status" value="1"/>
</dbReference>
<feature type="domain" description="Glycosyl transferase family 1" evidence="1">
    <location>
        <begin position="249"/>
        <end position="416"/>
    </location>
</feature>
<dbReference type="KEGG" id="tum:CBW65_04350"/>
<keyword evidence="4" id="KW-1185">Reference proteome</keyword>
<protein>
    <submittedName>
        <fullName evidence="3">Uncharacterized protein</fullName>
    </submittedName>
</protein>
<name>A0A1Y0IIQ3_9BACL</name>
<dbReference type="InterPro" id="IPR050194">
    <property type="entry name" value="Glycosyltransferase_grp1"/>
</dbReference>
<feature type="domain" description="Glycosyltransferase subfamily 4-like N-terminal" evidence="2">
    <location>
        <begin position="53"/>
        <end position="232"/>
    </location>
</feature>
<evidence type="ECO:0000259" key="2">
    <source>
        <dbReference type="Pfam" id="PF13579"/>
    </source>
</evidence>
<sequence>MLTTIWNKMFGSKKSVVKSSRHESSFRVLRLTPHYYYPQLADEGWPIRFDPIGGMQVQISQLSESMLSHPVEQTVMTLGLPNVPKHWRYHDRLEVFGAGLPMLPIKSEIRGTVGLNQYWGIGTILKIIKLYTTGQRKWDLLHSHCSGVLTPLVVGVVASKLLRVPLVFTIHCSRLATYHPMSRLDGWLHPLIIKLEKVCLRRAQHVITLTPRVRTAYLQENVLPPSRISVISDAVDPKTLQSFVTSKAIEEFHEQYKVPLDKNIILFVGRVAHEKGWFHFVDLAKRLQEQGEGEFHFLICGDGNHSKKLRKRVQDAGLENSFSITGFISHEKIPVAMKMAKMVVVPSLHEELGGTVLESVSMQVPVLAFAVGGIPNIIEHRKSGWLVEYGDLDGLVEGANWILQHPEQAEAMSRKALEVLEEYEIESIVEKHVQLYRLANTGTAQTTDRRLPTSIL</sequence>
<dbReference type="GO" id="GO:0016757">
    <property type="term" value="F:glycosyltransferase activity"/>
    <property type="evidence" value="ECO:0007669"/>
    <property type="project" value="InterPro"/>
</dbReference>
<accession>A0A1Y0IIQ3</accession>